<dbReference type="EMBL" id="JACAGC010000020">
    <property type="protein sequence ID" value="KAF6298945.1"/>
    <property type="molecule type" value="Genomic_DNA"/>
</dbReference>
<evidence type="ECO:0000313" key="2">
    <source>
        <dbReference type="EMBL" id="KAF6298945.1"/>
    </source>
</evidence>
<sequence length="122" mass="13658">MGAAERLPSTSERDTEIPEVKRSAREPDGKARRRPEKPEANRRRRRPLPEIVENCRRLPSLTQSIGSSSRPRLYSRTPRPIVHPRLGHAQSAPSGLGVSCLELEGIVTWPGCRLDSPLSFLD</sequence>
<dbReference type="Proteomes" id="UP000585614">
    <property type="component" value="Unassembled WGS sequence"/>
</dbReference>
<feature type="compositionally biased region" description="Polar residues" evidence="1">
    <location>
        <begin position="60"/>
        <end position="70"/>
    </location>
</feature>
<comment type="caution">
    <text evidence="2">The sequence shown here is derived from an EMBL/GenBank/DDBJ whole genome shotgun (WGS) entry which is preliminary data.</text>
</comment>
<evidence type="ECO:0000256" key="1">
    <source>
        <dbReference type="SAM" id="MobiDB-lite"/>
    </source>
</evidence>
<dbReference type="AlphaFoldDB" id="A0A7J7TEH8"/>
<gene>
    <name evidence="2" type="ORF">mRhiFer1_008971</name>
</gene>
<name>A0A7J7TEH8_RHIFE</name>
<accession>A0A7J7TEH8</accession>
<protein>
    <submittedName>
        <fullName evidence="2">Uncharacterized protein</fullName>
    </submittedName>
</protein>
<evidence type="ECO:0000313" key="3">
    <source>
        <dbReference type="Proteomes" id="UP000585614"/>
    </source>
</evidence>
<feature type="region of interest" description="Disordered" evidence="1">
    <location>
        <begin position="1"/>
        <end position="94"/>
    </location>
</feature>
<proteinExistence type="predicted"/>
<feature type="compositionally biased region" description="Basic and acidic residues" evidence="1">
    <location>
        <begin position="11"/>
        <end position="41"/>
    </location>
</feature>
<reference evidence="2 3" key="1">
    <citation type="journal article" date="2020" name="Nature">
        <title>Six reference-quality genomes reveal evolution of bat adaptations.</title>
        <authorList>
            <person name="Jebb D."/>
            <person name="Huang Z."/>
            <person name="Pippel M."/>
            <person name="Hughes G.M."/>
            <person name="Lavrichenko K."/>
            <person name="Devanna P."/>
            <person name="Winkler S."/>
            <person name="Jermiin L.S."/>
            <person name="Skirmuntt E.C."/>
            <person name="Katzourakis A."/>
            <person name="Burkitt-Gray L."/>
            <person name="Ray D.A."/>
            <person name="Sullivan K.A.M."/>
            <person name="Roscito J.G."/>
            <person name="Kirilenko B.M."/>
            <person name="Davalos L.M."/>
            <person name="Corthals A.P."/>
            <person name="Power M.L."/>
            <person name="Jones G."/>
            <person name="Ransome R.D."/>
            <person name="Dechmann D.K.N."/>
            <person name="Locatelli A.G."/>
            <person name="Puechmaille S.J."/>
            <person name="Fedrigo O."/>
            <person name="Jarvis E.D."/>
            <person name="Hiller M."/>
            <person name="Vernes S.C."/>
            <person name="Myers E.W."/>
            <person name="Teeling E.C."/>
        </authorList>
    </citation>
    <scope>NUCLEOTIDE SEQUENCE [LARGE SCALE GENOMIC DNA]</scope>
    <source>
        <strain evidence="2">MRhiFer1</strain>
        <tissue evidence="2">Lung</tissue>
    </source>
</reference>
<organism evidence="2 3">
    <name type="scientific">Rhinolophus ferrumequinum</name>
    <name type="common">Greater horseshoe bat</name>
    <dbReference type="NCBI Taxonomy" id="59479"/>
    <lineage>
        <taxon>Eukaryota</taxon>
        <taxon>Metazoa</taxon>
        <taxon>Chordata</taxon>
        <taxon>Craniata</taxon>
        <taxon>Vertebrata</taxon>
        <taxon>Euteleostomi</taxon>
        <taxon>Mammalia</taxon>
        <taxon>Eutheria</taxon>
        <taxon>Laurasiatheria</taxon>
        <taxon>Chiroptera</taxon>
        <taxon>Yinpterochiroptera</taxon>
        <taxon>Rhinolophoidea</taxon>
        <taxon>Rhinolophidae</taxon>
        <taxon>Rhinolophinae</taxon>
        <taxon>Rhinolophus</taxon>
    </lineage>
</organism>